<dbReference type="EMBL" id="JAEAGR010000019">
    <property type="protein sequence ID" value="MBH1942264.1"/>
    <property type="molecule type" value="Genomic_DNA"/>
</dbReference>
<reference evidence="2" key="1">
    <citation type="submission" date="2020-12" db="EMBL/GenBank/DDBJ databases">
        <title>M. sibirica DSM 26468T genome.</title>
        <authorList>
            <person name="Thieme N."/>
            <person name="Rettenmaier R."/>
            <person name="Zverlov V."/>
            <person name="Liebl W."/>
        </authorList>
    </citation>
    <scope>NUCLEOTIDE SEQUENCE</scope>
    <source>
        <strain evidence="2">DSM 26468</strain>
    </source>
</reference>
<comment type="caution">
    <text evidence="2">The sequence shown here is derived from an EMBL/GenBank/DDBJ whole genome shotgun (WGS) entry which is preliminary data.</text>
</comment>
<dbReference type="GO" id="GO:0005975">
    <property type="term" value="P:carbohydrate metabolic process"/>
    <property type="evidence" value="ECO:0007669"/>
    <property type="project" value="InterPro"/>
</dbReference>
<organism evidence="2 3">
    <name type="scientific">Mobilitalea sibirica</name>
    <dbReference type="NCBI Taxonomy" id="1462919"/>
    <lineage>
        <taxon>Bacteria</taxon>
        <taxon>Bacillati</taxon>
        <taxon>Bacillota</taxon>
        <taxon>Clostridia</taxon>
        <taxon>Lachnospirales</taxon>
        <taxon>Lachnospiraceae</taxon>
        <taxon>Mobilitalea</taxon>
    </lineage>
</organism>
<dbReference type="InterPro" id="IPR054363">
    <property type="entry name" value="GH95_cat"/>
</dbReference>
<dbReference type="Pfam" id="PF22124">
    <property type="entry name" value="Glyco_hydro_95_cat"/>
    <property type="match status" value="1"/>
</dbReference>
<feature type="domain" description="Glycosyl hydrolase family 95 catalytic" evidence="1">
    <location>
        <begin position="1"/>
        <end position="42"/>
    </location>
</feature>
<gene>
    <name evidence="2" type="ORF">I5677_15290</name>
</gene>
<dbReference type="Gene3D" id="1.50.10.10">
    <property type="match status" value="1"/>
</dbReference>
<proteinExistence type="predicted"/>
<name>A0A8J7H0Z6_9FIRM</name>
<dbReference type="InterPro" id="IPR012341">
    <property type="entry name" value="6hp_glycosidase-like_sf"/>
</dbReference>
<evidence type="ECO:0000259" key="1">
    <source>
        <dbReference type="Pfam" id="PF22124"/>
    </source>
</evidence>
<keyword evidence="3" id="KW-1185">Reference proteome</keyword>
<protein>
    <recommendedName>
        <fullName evidence="1">Glycosyl hydrolase family 95 catalytic domain-containing protein</fullName>
    </recommendedName>
</protein>
<dbReference type="Proteomes" id="UP000623269">
    <property type="component" value="Unassembled WGS sequence"/>
</dbReference>
<accession>A0A8J7H0Z6</accession>
<evidence type="ECO:0000313" key="3">
    <source>
        <dbReference type="Proteomes" id="UP000623269"/>
    </source>
</evidence>
<sequence>MKEAAIFFLNFLTEDKGCLKTCPSESPENTYIQPKGHSTYTMILFLIRKQDREFPIMTADLRWMYFDFEHYTFYWS</sequence>
<evidence type="ECO:0000313" key="2">
    <source>
        <dbReference type="EMBL" id="MBH1942264.1"/>
    </source>
</evidence>
<dbReference type="AlphaFoldDB" id="A0A8J7H0Z6"/>